<reference evidence="1" key="1">
    <citation type="submission" date="2021-01" db="EMBL/GenBank/DDBJ databases">
        <authorList>
            <person name="Kaushik A."/>
        </authorList>
    </citation>
    <scope>NUCLEOTIDE SEQUENCE</scope>
    <source>
        <strain evidence="1">AG2-2IIIB</strain>
    </source>
</reference>
<evidence type="ECO:0000313" key="1">
    <source>
        <dbReference type="EMBL" id="CAE6515453.1"/>
    </source>
</evidence>
<evidence type="ECO:0000313" key="2">
    <source>
        <dbReference type="Proteomes" id="UP000663843"/>
    </source>
</evidence>
<dbReference type="Proteomes" id="UP000663843">
    <property type="component" value="Unassembled WGS sequence"/>
</dbReference>
<protein>
    <submittedName>
        <fullName evidence="1">Uncharacterized protein</fullName>
    </submittedName>
</protein>
<accession>A0A8H3D6L9</accession>
<organism evidence="1 2">
    <name type="scientific">Rhizoctonia solani</name>
    <dbReference type="NCBI Taxonomy" id="456999"/>
    <lineage>
        <taxon>Eukaryota</taxon>
        <taxon>Fungi</taxon>
        <taxon>Dikarya</taxon>
        <taxon>Basidiomycota</taxon>
        <taxon>Agaricomycotina</taxon>
        <taxon>Agaricomycetes</taxon>
        <taxon>Cantharellales</taxon>
        <taxon>Ceratobasidiaceae</taxon>
        <taxon>Rhizoctonia</taxon>
    </lineage>
</organism>
<dbReference type="AlphaFoldDB" id="A0A8H3D6L9"/>
<comment type="caution">
    <text evidence="1">The sequence shown here is derived from an EMBL/GenBank/DDBJ whole genome shotgun (WGS) entry which is preliminary data.</text>
</comment>
<sequence length="473" mass="54157">MGDILGLALRPIVSCSAQASRPLASLANSSLQKSSVDRIQLPIILDFRSDEGKQDIRKWYYEQPTTWFTRVEHRKDTTGPFQHEFIVVYLENSTVCRFDRRARDDMRGYALKDEGTISEDSAHVITLADTKSRAQLDQSEVLFGFKLDWKQNLEFILAVCCGIQSHPKAKSYSLLHYNCYFFSWTLVMTIKRKGLVHWNLATAKKRVWKKVSEVLIERIREQQAIPSKTKGFALGNRFIRVGWSIVGVDSRQASLLPPVESFICGGMEESLANYNLKLINEFLPKEELFWSWSPSMLEEEVLAALRRGAQQGVKRFTTANAPSLRKGKLPAPIYSGSEGLRGKDVSNGGYVTPAEERARQKAQKVSEEIYKRFASTQVPHILKGGVTSNLLLALGGRPCFVHRNISLQEYVTKRMIDHFKQVESYGFGKSDKMFERAKVSMTEIWMSAWDMMDDRFRTKLSFLDFVHHYQRVI</sequence>
<name>A0A8H3D6L9_9AGAM</name>
<proteinExistence type="predicted"/>
<dbReference type="EMBL" id="CAJMWT010006334">
    <property type="protein sequence ID" value="CAE6515453.1"/>
    <property type="molecule type" value="Genomic_DNA"/>
</dbReference>
<gene>
    <name evidence="1" type="ORF">RDB_LOCUS158797</name>
</gene>